<dbReference type="InterPro" id="IPR002933">
    <property type="entry name" value="Peptidase_M20"/>
</dbReference>
<keyword evidence="5" id="KW-0028">Amino-acid biosynthesis</keyword>
<dbReference type="InterPro" id="IPR036264">
    <property type="entry name" value="Bact_exopeptidase_dim_dom"/>
</dbReference>
<dbReference type="eggNOG" id="COG0624">
    <property type="taxonomic scope" value="Bacteria"/>
</dbReference>
<dbReference type="SUPFAM" id="SSF55031">
    <property type="entry name" value="Bacterial exopeptidase dimerisation domain"/>
    <property type="match status" value="1"/>
</dbReference>
<gene>
    <name evidence="11" type="ORF">JCM19301_3263</name>
    <name evidence="12" type="ORF">JCM19538_3327</name>
</gene>
<evidence type="ECO:0000256" key="6">
    <source>
        <dbReference type="ARBA" id="ARBA00022723"/>
    </source>
</evidence>
<keyword evidence="7 11" id="KW-0378">Hydrolase</keyword>
<comment type="cofactor">
    <cofactor evidence="1">
        <name>Zn(2+)</name>
        <dbReference type="ChEBI" id="CHEBI:29105"/>
    </cofactor>
</comment>
<evidence type="ECO:0000256" key="2">
    <source>
        <dbReference type="ARBA" id="ARBA00005691"/>
    </source>
</evidence>
<proteinExistence type="inferred from homology"/>
<evidence type="ECO:0000256" key="3">
    <source>
        <dbReference type="ARBA" id="ARBA00022490"/>
    </source>
</evidence>
<evidence type="ECO:0000256" key="7">
    <source>
        <dbReference type="ARBA" id="ARBA00022801"/>
    </source>
</evidence>
<dbReference type="Gene3D" id="3.40.630.10">
    <property type="entry name" value="Zn peptidases"/>
    <property type="match status" value="1"/>
</dbReference>
<dbReference type="GO" id="GO:0046872">
    <property type="term" value="F:metal ion binding"/>
    <property type="evidence" value="ECO:0007669"/>
    <property type="project" value="UniProtKB-KW"/>
</dbReference>
<dbReference type="AlphaFoldDB" id="A0A090VVC5"/>
<dbReference type="Proteomes" id="UP000029641">
    <property type="component" value="Unassembled WGS sequence"/>
</dbReference>
<dbReference type="RefSeq" id="WP_042246105.1">
    <property type="nucleotide sequence ID" value="NZ_BBNR01000023.1"/>
</dbReference>
<sequence>MTTTALLKKLVAFPVLGGDSNLTIINWIKDYIESFGVACTLVPNLEQTKASLHCRIGPSVDGGIILSGHTDVVPVKGQNWDTDPFVLTNKDDGNLYGRGTCDMKGFLACCLNVLPNLVKADLKKPIYFAFSYDEEIGCLSAPELIRHLQNYYPETPKYAIIGEPSLMQPIIGHKGICLYTTTVNGSAGHSSGIRKEVSAINESARLILWLEAKMNALIDAGHIDLRFTPPHSSLHTGIIHGGIAPNVIADKAYFSWDARVIPSDDISTIVNAFKLHCQQRMQELKKIFPDFEIETKEIHPPVTPFDSKVDSDIVKLISKINANTNFGTVAYASEAGQYNEAGLQSIICGPGSIDQAHRANEFIAKEELIKYVELLHNLMHLFSSETIMKEL</sequence>
<dbReference type="PANTHER" id="PTHR43808">
    <property type="entry name" value="ACETYLORNITHINE DEACETYLASE"/>
    <property type="match status" value="1"/>
</dbReference>
<dbReference type="GO" id="GO:0006526">
    <property type="term" value="P:L-arginine biosynthetic process"/>
    <property type="evidence" value="ECO:0007669"/>
    <property type="project" value="UniProtKB-KW"/>
</dbReference>
<evidence type="ECO:0000313" key="13">
    <source>
        <dbReference type="Proteomes" id="UP000029641"/>
    </source>
</evidence>
<accession>A0A090VVC5</accession>
<comment type="caution">
    <text evidence="11">The sequence shown here is derived from an EMBL/GenBank/DDBJ whole genome shotgun (WGS) entry which is preliminary data.</text>
</comment>
<dbReference type="Proteomes" id="UP000030184">
    <property type="component" value="Unassembled WGS sequence"/>
</dbReference>
<dbReference type="InterPro" id="IPR050072">
    <property type="entry name" value="Peptidase_M20A"/>
</dbReference>
<evidence type="ECO:0000256" key="1">
    <source>
        <dbReference type="ARBA" id="ARBA00001947"/>
    </source>
</evidence>
<evidence type="ECO:0000256" key="4">
    <source>
        <dbReference type="ARBA" id="ARBA00022571"/>
    </source>
</evidence>
<dbReference type="Pfam" id="PF07687">
    <property type="entry name" value="M20_dimer"/>
    <property type="match status" value="1"/>
</dbReference>
<keyword evidence="9" id="KW-0170">Cobalt</keyword>
<comment type="similarity">
    <text evidence="2">Belongs to the peptidase M20A family. ArgE subfamily.</text>
</comment>
<evidence type="ECO:0000313" key="12">
    <source>
        <dbReference type="EMBL" id="GAL89247.1"/>
    </source>
</evidence>
<protein>
    <submittedName>
        <fullName evidence="11">Acetylornithine deacetylase</fullName>
        <ecNumber evidence="11">3.5.1.16</ecNumber>
    </submittedName>
</protein>
<evidence type="ECO:0000256" key="8">
    <source>
        <dbReference type="ARBA" id="ARBA00022833"/>
    </source>
</evidence>
<dbReference type="NCBIfam" id="TIGR01892">
    <property type="entry name" value="AcOrn-deacetyl"/>
    <property type="match status" value="1"/>
</dbReference>
<evidence type="ECO:0000256" key="9">
    <source>
        <dbReference type="ARBA" id="ARBA00023285"/>
    </source>
</evidence>
<evidence type="ECO:0000256" key="5">
    <source>
        <dbReference type="ARBA" id="ARBA00022605"/>
    </source>
</evidence>
<dbReference type="EMBL" id="BBNR01000023">
    <property type="protein sequence ID" value="GAL68676.1"/>
    <property type="molecule type" value="Genomic_DNA"/>
</dbReference>
<keyword evidence="3" id="KW-0963">Cytoplasm</keyword>
<keyword evidence="6" id="KW-0479">Metal-binding</keyword>
<keyword evidence="8" id="KW-0862">Zinc</keyword>
<dbReference type="Pfam" id="PF01546">
    <property type="entry name" value="Peptidase_M20"/>
    <property type="match status" value="1"/>
</dbReference>
<dbReference type="EC" id="3.5.1.16" evidence="11"/>
<dbReference type="InterPro" id="IPR011650">
    <property type="entry name" value="Peptidase_M20_dimer"/>
</dbReference>
<dbReference type="PROSITE" id="PS00759">
    <property type="entry name" value="ARGE_DAPE_CPG2_2"/>
    <property type="match status" value="1"/>
</dbReference>
<dbReference type="PANTHER" id="PTHR43808:SF31">
    <property type="entry name" value="N-ACETYL-L-CITRULLINE DEACETYLASE"/>
    <property type="match status" value="1"/>
</dbReference>
<dbReference type="NCBIfam" id="NF005710">
    <property type="entry name" value="PRK07522.1"/>
    <property type="match status" value="1"/>
</dbReference>
<organism evidence="11 13">
    <name type="scientific">Jejuia pallidilutea</name>
    <dbReference type="NCBI Taxonomy" id="504487"/>
    <lineage>
        <taxon>Bacteria</taxon>
        <taxon>Pseudomonadati</taxon>
        <taxon>Bacteroidota</taxon>
        <taxon>Flavobacteriia</taxon>
        <taxon>Flavobacteriales</taxon>
        <taxon>Flavobacteriaceae</taxon>
        <taxon>Jejuia</taxon>
    </lineage>
</organism>
<dbReference type="GO" id="GO:0008777">
    <property type="term" value="F:acetylornithine deacetylase activity"/>
    <property type="evidence" value="ECO:0007669"/>
    <property type="project" value="UniProtKB-EC"/>
</dbReference>
<keyword evidence="14" id="KW-1185">Reference proteome</keyword>
<dbReference type="InterPro" id="IPR001261">
    <property type="entry name" value="ArgE/DapE_CS"/>
</dbReference>
<reference evidence="14" key="1">
    <citation type="journal article" date="2014" name="Genome Announc.">
        <title>Draft Genome Sequence of Marine Flavobacterium Jejuia pallidilutea Strain 11shimoA1 and Pigmentation Mutants.</title>
        <authorList>
            <person name="Takatani N."/>
            <person name="Nakanishi M."/>
            <person name="Meirelles P."/>
            <person name="Mino S."/>
            <person name="Suda W."/>
            <person name="Oshima K."/>
            <person name="Hattori M."/>
            <person name="Ohkuma M."/>
            <person name="Hosokawa M."/>
            <person name="Miyashita K."/>
            <person name="Thompson F.L."/>
            <person name="Niwa A."/>
            <person name="Sawabe T."/>
            <person name="Sawabe T."/>
        </authorList>
    </citation>
    <scope>NUCLEOTIDE SEQUENCE [LARGE SCALE GENOMIC DNA]</scope>
    <source>
        <strain evidence="14">JCM 19538</strain>
    </source>
</reference>
<dbReference type="SUPFAM" id="SSF53187">
    <property type="entry name" value="Zn-dependent exopeptidases"/>
    <property type="match status" value="1"/>
</dbReference>
<dbReference type="STRING" id="504487.JCM19538_3327"/>
<dbReference type="InterPro" id="IPR010169">
    <property type="entry name" value="AcOrn-deacetyl"/>
</dbReference>
<dbReference type="OrthoDB" id="9792335at2"/>
<dbReference type="CDD" id="cd03894">
    <property type="entry name" value="M20_ArgE"/>
    <property type="match status" value="1"/>
</dbReference>
<feature type="domain" description="Peptidase M20 dimerisation" evidence="10">
    <location>
        <begin position="171"/>
        <end position="280"/>
    </location>
</feature>
<evidence type="ECO:0000313" key="11">
    <source>
        <dbReference type="EMBL" id="GAL68676.1"/>
    </source>
</evidence>
<evidence type="ECO:0000259" key="10">
    <source>
        <dbReference type="Pfam" id="PF07687"/>
    </source>
</evidence>
<dbReference type="EMBL" id="BBNY01000007">
    <property type="protein sequence ID" value="GAL89247.1"/>
    <property type="molecule type" value="Genomic_DNA"/>
</dbReference>
<keyword evidence="4" id="KW-0055">Arginine biosynthesis</keyword>
<dbReference type="Gene3D" id="3.30.70.360">
    <property type="match status" value="1"/>
</dbReference>
<name>A0A090VVC5_9FLAO</name>
<evidence type="ECO:0000313" key="14">
    <source>
        <dbReference type="Proteomes" id="UP000030184"/>
    </source>
</evidence>